<dbReference type="GO" id="GO:0046872">
    <property type="term" value="F:metal ion binding"/>
    <property type="evidence" value="ECO:0007669"/>
    <property type="project" value="UniProtKB-KW"/>
</dbReference>
<evidence type="ECO:0000256" key="4">
    <source>
        <dbReference type="ARBA" id="ARBA00008236"/>
    </source>
</evidence>
<evidence type="ECO:0000256" key="7">
    <source>
        <dbReference type="ARBA" id="ARBA00022723"/>
    </source>
</evidence>
<evidence type="ECO:0000256" key="8">
    <source>
        <dbReference type="ARBA" id="ARBA00022801"/>
    </source>
</evidence>
<name>A0A927H9X8_9BACI</name>
<dbReference type="SUPFAM" id="SSF144052">
    <property type="entry name" value="Thermophilic metalloprotease-like"/>
    <property type="match status" value="1"/>
</dbReference>
<dbReference type="EMBL" id="JACXSI010000001">
    <property type="protein sequence ID" value="MBD3106957.1"/>
    <property type="molecule type" value="Genomic_DNA"/>
</dbReference>
<gene>
    <name evidence="10" type="ORF">IEO70_01010</name>
</gene>
<accession>A0A927H9X8</accession>
<evidence type="ECO:0000256" key="2">
    <source>
        <dbReference type="ARBA" id="ARBA00001946"/>
    </source>
</evidence>
<dbReference type="GO" id="GO:0006508">
    <property type="term" value="P:proteolysis"/>
    <property type="evidence" value="ECO:0007669"/>
    <property type="project" value="UniProtKB-KW"/>
</dbReference>
<keyword evidence="9" id="KW-0482">Metalloprotease</keyword>
<comment type="cofactor">
    <cofactor evidence="1">
        <name>Co(2+)</name>
        <dbReference type="ChEBI" id="CHEBI:48828"/>
    </cofactor>
</comment>
<proteinExistence type="inferred from homology"/>
<evidence type="ECO:0000256" key="3">
    <source>
        <dbReference type="ARBA" id="ARBA00001947"/>
    </source>
</evidence>
<keyword evidence="11" id="KW-1185">Reference proteome</keyword>
<dbReference type="PRINTS" id="PR00919">
    <property type="entry name" value="THERMOPTASE"/>
</dbReference>
<dbReference type="Proteomes" id="UP000602076">
    <property type="component" value="Unassembled WGS sequence"/>
</dbReference>
<dbReference type="PANTHER" id="PTHR34448:SF3">
    <property type="entry name" value="AMINOPEPTIDASE AMPS"/>
    <property type="match status" value="1"/>
</dbReference>
<keyword evidence="8" id="KW-0378">Hydrolase</keyword>
<dbReference type="RefSeq" id="WP_190996493.1">
    <property type="nucleotide sequence ID" value="NZ_JACXSI010000001.1"/>
</dbReference>
<evidence type="ECO:0000256" key="6">
    <source>
        <dbReference type="ARBA" id="ARBA00022670"/>
    </source>
</evidence>
<dbReference type="InterPro" id="IPR052170">
    <property type="entry name" value="M29_Exopeptidase"/>
</dbReference>
<evidence type="ECO:0000256" key="9">
    <source>
        <dbReference type="ARBA" id="ARBA00023049"/>
    </source>
</evidence>
<dbReference type="PANTHER" id="PTHR34448">
    <property type="entry name" value="AMINOPEPTIDASE"/>
    <property type="match status" value="1"/>
</dbReference>
<dbReference type="InterPro" id="IPR000787">
    <property type="entry name" value="Peptidase_M29"/>
</dbReference>
<comment type="caution">
    <text evidence="10">The sequence shown here is derived from an EMBL/GenBank/DDBJ whole genome shotgun (WGS) entry which is preliminary data.</text>
</comment>
<sequence length="410" mass="45935">MENFQQNLEKYAELAVKVGVNVQKGQTLVINTMLEGAELVRLIVKKAYEAGARNVIVNWNDDTVNRLKYEHADDEVFKEYPKHRAAETNELAEQGASYLSVISSSPDLLKGINPERIANNQKASGQALSKFRQLMQADKLPWSIVAVPSKAWANMVFPDAPESERISLLWDAIFKATRIDQDNPVEAWKKHNENLHTKVDYLNKKHYKKLHYRAPGTDLTIELPEKNLWCGAGSISEDGTEFMANMPTEEVFSMPLKTGVNGYVSSTKPLSYGGNIIDKFKLTFENGRIVDAQAEVGEEILKHLIETDEGSHYLGEVALVPHHSPISESNILFYNTLFDENASNHLAIGSAYAFNLDGGKTMTREELRENGANQSITHVDFMIGSEQMDIDGITEDGKAEPIFRNGNWAF</sequence>
<keyword evidence="5 10" id="KW-0031">Aminopeptidase</keyword>
<dbReference type="InterPro" id="IPR035097">
    <property type="entry name" value="M29_N-terminal"/>
</dbReference>
<evidence type="ECO:0000256" key="1">
    <source>
        <dbReference type="ARBA" id="ARBA00001941"/>
    </source>
</evidence>
<comment type="cofactor">
    <cofactor evidence="3">
        <name>Zn(2+)</name>
        <dbReference type="ChEBI" id="CHEBI:29105"/>
    </cofactor>
</comment>
<dbReference type="GO" id="GO:0008237">
    <property type="term" value="F:metallopeptidase activity"/>
    <property type="evidence" value="ECO:0007669"/>
    <property type="project" value="UniProtKB-KW"/>
</dbReference>
<keyword evidence="6" id="KW-0645">Protease</keyword>
<dbReference type="AlphaFoldDB" id="A0A927H9X8"/>
<dbReference type="GO" id="GO:0004177">
    <property type="term" value="F:aminopeptidase activity"/>
    <property type="evidence" value="ECO:0007669"/>
    <property type="project" value="UniProtKB-KW"/>
</dbReference>
<reference evidence="10" key="1">
    <citation type="submission" date="2020-09" db="EMBL/GenBank/DDBJ databases">
        <title>Bacillus faecalis sp. nov., a moderately halophilic bacterium isolated from cow faeces.</title>
        <authorList>
            <person name="Jiang L."/>
            <person name="Lee J."/>
        </authorList>
    </citation>
    <scope>NUCLEOTIDE SEQUENCE</scope>
    <source>
        <strain evidence="10">AGMB 02131</strain>
    </source>
</reference>
<protein>
    <submittedName>
        <fullName evidence="10">Aminopeptidase</fullName>
    </submittedName>
</protein>
<evidence type="ECO:0000313" key="10">
    <source>
        <dbReference type="EMBL" id="MBD3106957.1"/>
    </source>
</evidence>
<dbReference type="Pfam" id="PF02073">
    <property type="entry name" value="Peptidase_M29"/>
    <property type="match status" value="1"/>
</dbReference>
<evidence type="ECO:0000313" key="11">
    <source>
        <dbReference type="Proteomes" id="UP000602076"/>
    </source>
</evidence>
<comment type="similarity">
    <text evidence="4">Belongs to the peptidase M29 family.</text>
</comment>
<keyword evidence="7" id="KW-0479">Metal-binding</keyword>
<organism evidence="10 11">
    <name type="scientific">Peribacillus faecalis</name>
    <dbReference type="NCBI Taxonomy" id="2772559"/>
    <lineage>
        <taxon>Bacteria</taxon>
        <taxon>Bacillati</taxon>
        <taxon>Bacillota</taxon>
        <taxon>Bacilli</taxon>
        <taxon>Bacillales</taxon>
        <taxon>Bacillaceae</taxon>
        <taxon>Peribacillus</taxon>
    </lineage>
</organism>
<dbReference type="Gene3D" id="3.40.1830.10">
    <property type="entry name" value="Thermophilic metalloprotease (M29)"/>
    <property type="match status" value="1"/>
</dbReference>
<evidence type="ECO:0000256" key="5">
    <source>
        <dbReference type="ARBA" id="ARBA00022438"/>
    </source>
</evidence>
<comment type="cofactor">
    <cofactor evidence="2">
        <name>Mg(2+)</name>
        <dbReference type="ChEBI" id="CHEBI:18420"/>
    </cofactor>
</comment>